<proteinExistence type="predicted"/>
<protein>
    <recommendedName>
        <fullName evidence="5">Secreted protein</fullName>
    </recommendedName>
</protein>
<evidence type="ECO:0000256" key="2">
    <source>
        <dbReference type="SAM" id="SignalP"/>
    </source>
</evidence>
<accession>A0ABQ7R0K2</accession>
<evidence type="ECO:0000313" key="3">
    <source>
        <dbReference type="EMBL" id="KAG7310828.1"/>
    </source>
</evidence>
<comment type="caution">
    <text evidence="3">The sequence shown here is derived from an EMBL/GenBank/DDBJ whole genome shotgun (WGS) entry which is preliminary data.</text>
</comment>
<keyword evidence="2" id="KW-0732">Signal</keyword>
<feature type="chain" id="PRO_5045906551" description="Secreted protein" evidence="2">
    <location>
        <begin position="18"/>
        <end position="74"/>
    </location>
</feature>
<evidence type="ECO:0000313" key="4">
    <source>
        <dbReference type="Proteomes" id="UP000823941"/>
    </source>
</evidence>
<feature type="region of interest" description="Disordered" evidence="1">
    <location>
        <begin position="49"/>
        <end position="74"/>
    </location>
</feature>
<feature type="signal peptide" evidence="2">
    <location>
        <begin position="1"/>
        <end position="17"/>
    </location>
</feature>
<organism evidence="3 4">
    <name type="scientific">Plutella xylostella</name>
    <name type="common">Diamondback moth</name>
    <name type="synonym">Plutella maculipennis</name>
    <dbReference type="NCBI Taxonomy" id="51655"/>
    <lineage>
        <taxon>Eukaryota</taxon>
        <taxon>Metazoa</taxon>
        <taxon>Ecdysozoa</taxon>
        <taxon>Arthropoda</taxon>
        <taxon>Hexapoda</taxon>
        <taxon>Insecta</taxon>
        <taxon>Pterygota</taxon>
        <taxon>Neoptera</taxon>
        <taxon>Endopterygota</taxon>
        <taxon>Lepidoptera</taxon>
        <taxon>Glossata</taxon>
        <taxon>Ditrysia</taxon>
        <taxon>Yponomeutoidea</taxon>
        <taxon>Plutellidae</taxon>
        <taxon>Plutella</taxon>
    </lineage>
</organism>
<dbReference type="EMBL" id="JAHIBW010000005">
    <property type="protein sequence ID" value="KAG7310828.1"/>
    <property type="molecule type" value="Genomic_DNA"/>
</dbReference>
<evidence type="ECO:0000256" key="1">
    <source>
        <dbReference type="SAM" id="MobiDB-lite"/>
    </source>
</evidence>
<dbReference type="Proteomes" id="UP000823941">
    <property type="component" value="Chromosome 5"/>
</dbReference>
<name>A0ABQ7R0K2_PLUXY</name>
<evidence type="ECO:0008006" key="5">
    <source>
        <dbReference type="Google" id="ProtNLM"/>
    </source>
</evidence>
<keyword evidence="4" id="KW-1185">Reference proteome</keyword>
<reference evidence="3 4" key="1">
    <citation type="submission" date="2021-06" db="EMBL/GenBank/DDBJ databases">
        <title>A haploid diamondback moth (Plutella xylostella L.) genome assembly resolves 31 chromosomes and identifies a diamide resistance mutation.</title>
        <authorList>
            <person name="Ward C.M."/>
            <person name="Perry K.D."/>
            <person name="Baker G."/>
            <person name="Powis K."/>
            <person name="Heckel D.G."/>
            <person name="Baxter S.W."/>
        </authorList>
    </citation>
    <scope>NUCLEOTIDE SEQUENCE [LARGE SCALE GENOMIC DNA]</scope>
    <source>
        <strain evidence="3 4">LV</strain>
        <tissue evidence="3">Single pupa</tissue>
    </source>
</reference>
<sequence>MKCKIFFLMVMVALCVAAPQLQRGSQDTGSQQFIEEVVVESVLQVRSPSAGRQARTNTQTSLKDGARVAALKSN</sequence>
<gene>
    <name evidence="3" type="ORF">JYU34_003654</name>
</gene>